<keyword evidence="4" id="KW-1185">Reference proteome</keyword>
<evidence type="ECO:0000256" key="1">
    <source>
        <dbReference type="SAM" id="Phobius"/>
    </source>
</evidence>
<proteinExistence type="predicted"/>
<organism evidence="3 4">
    <name type="scientific">Arthrobacter ulcerisalmonis</name>
    <dbReference type="NCBI Taxonomy" id="2483813"/>
    <lineage>
        <taxon>Bacteria</taxon>
        <taxon>Bacillati</taxon>
        <taxon>Actinomycetota</taxon>
        <taxon>Actinomycetes</taxon>
        <taxon>Micrococcales</taxon>
        <taxon>Micrococcaceae</taxon>
        <taxon>Arthrobacter</taxon>
    </lineage>
</organism>
<feature type="transmembrane region" description="Helical" evidence="1">
    <location>
        <begin position="81"/>
        <end position="104"/>
    </location>
</feature>
<reference evidence="3 4" key="1">
    <citation type="submission" date="2018-11" db="EMBL/GenBank/DDBJ databases">
        <authorList>
            <person name="Criscuolo A."/>
        </authorList>
    </citation>
    <scope>NUCLEOTIDE SEQUENCE [LARGE SCALE GENOMIC DNA]</scope>
    <source>
        <strain evidence="3">AT11b</strain>
    </source>
</reference>
<dbReference type="AlphaFoldDB" id="A0A3P5WAV1"/>
<feature type="transmembrane region" description="Helical" evidence="1">
    <location>
        <begin position="116"/>
        <end position="142"/>
    </location>
</feature>
<dbReference type="RefSeq" id="WP_124089774.1">
    <property type="nucleotide sequence ID" value="NZ_JBHTHK010000001.1"/>
</dbReference>
<dbReference type="Proteomes" id="UP000280861">
    <property type="component" value="Unassembled WGS sequence"/>
</dbReference>
<protein>
    <recommendedName>
        <fullName evidence="2">DUF4190 domain-containing protein</fullName>
    </recommendedName>
</protein>
<evidence type="ECO:0000259" key="2">
    <source>
        <dbReference type="Pfam" id="PF13828"/>
    </source>
</evidence>
<keyword evidence="1" id="KW-1133">Transmembrane helix</keyword>
<dbReference type="OrthoDB" id="4794509at2"/>
<name>A0A3P5WAV1_9MICC</name>
<keyword evidence="1" id="KW-0472">Membrane</keyword>
<feature type="domain" description="DUF4190" evidence="2">
    <location>
        <begin position="72"/>
        <end position="129"/>
    </location>
</feature>
<dbReference type="EMBL" id="UXAU01000009">
    <property type="protein sequence ID" value="VDC18291.1"/>
    <property type="molecule type" value="Genomic_DNA"/>
</dbReference>
<dbReference type="Pfam" id="PF13828">
    <property type="entry name" value="DUF4190"/>
    <property type="match status" value="1"/>
</dbReference>
<evidence type="ECO:0000313" key="4">
    <source>
        <dbReference type="Proteomes" id="UP000280861"/>
    </source>
</evidence>
<dbReference type="InterPro" id="IPR025241">
    <property type="entry name" value="DUF4190"/>
</dbReference>
<gene>
    <name evidence="3" type="ORF">PSET11_00157</name>
</gene>
<keyword evidence="1" id="KW-0812">Transmembrane</keyword>
<sequence length="150" mass="15965">MPPYTSSAPGGVPPYGSNVPPPLYQQNNYPAQPGAFGNQYGNQYPQQYAYGHRPNSYVQAGYYGAVPQARGLSITSLVSGIVSFLMGWLLVPPLVAIITGHLALRREPLGKGMAIAGLVLGYLCLLVYGAFWILVAIGLAFLESASYVNA</sequence>
<accession>A0A3P5WAV1</accession>
<evidence type="ECO:0000313" key="3">
    <source>
        <dbReference type="EMBL" id="VDC18291.1"/>
    </source>
</evidence>